<evidence type="ECO:0000256" key="2">
    <source>
        <dbReference type="ARBA" id="ARBA00007362"/>
    </source>
</evidence>
<accession>A0A7X2IZB3</accession>
<evidence type="ECO:0000256" key="7">
    <source>
        <dbReference type="SAM" id="Phobius"/>
    </source>
</evidence>
<proteinExistence type="inferred from homology"/>
<feature type="transmembrane region" description="Helical" evidence="7">
    <location>
        <begin position="94"/>
        <end position="114"/>
    </location>
</feature>
<dbReference type="OrthoDB" id="4529062at2"/>
<dbReference type="Proteomes" id="UP000448867">
    <property type="component" value="Unassembled WGS sequence"/>
</dbReference>
<dbReference type="AlphaFoldDB" id="A0A7X2IZB3"/>
<dbReference type="GO" id="GO:0005886">
    <property type="term" value="C:plasma membrane"/>
    <property type="evidence" value="ECO:0007669"/>
    <property type="project" value="UniProtKB-SubCell"/>
</dbReference>
<organism evidence="9 10">
    <name type="scientific">Metabacillus lacus</name>
    <dbReference type="NCBI Taxonomy" id="1983721"/>
    <lineage>
        <taxon>Bacteria</taxon>
        <taxon>Bacillati</taxon>
        <taxon>Bacillota</taxon>
        <taxon>Bacilli</taxon>
        <taxon>Bacillales</taxon>
        <taxon>Bacillaceae</taxon>
        <taxon>Metabacillus</taxon>
    </lineage>
</organism>
<evidence type="ECO:0000259" key="8">
    <source>
        <dbReference type="Pfam" id="PF00892"/>
    </source>
</evidence>
<keyword evidence="6 7" id="KW-0472">Membrane</keyword>
<feature type="transmembrane region" description="Helical" evidence="7">
    <location>
        <begin position="272"/>
        <end position="291"/>
    </location>
</feature>
<dbReference type="PANTHER" id="PTHR32322:SF18">
    <property type="entry name" value="S-ADENOSYLMETHIONINE_S-ADENOSYLHOMOCYSTEINE TRANSPORTER"/>
    <property type="match status" value="1"/>
</dbReference>
<evidence type="ECO:0000256" key="6">
    <source>
        <dbReference type="ARBA" id="ARBA00023136"/>
    </source>
</evidence>
<keyword evidence="4 7" id="KW-0812">Transmembrane</keyword>
<evidence type="ECO:0000256" key="5">
    <source>
        <dbReference type="ARBA" id="ARBA00022989"/>
    </source>
</evidence>
<evidence type="ECO:0000256" key="4">
    <source>
        <dbReference type="ARBA" id="ARBA00022692"/>
    </source>
</evidence>
<dbReference type="InterPro" id="IPR000620">
    <property type="entry name" value="EamA_dom"/>
</dbReference>
<evidence type="ECO:0000313" key="9">
    <source>
        <dbReference type="EMBL" id="MRX72446.1"/>
    </source>
</evidence>
<feature type="transmembrane region" description="Helical" evidence="7">
    <location>
        <begin position="7"/>
        <end position="28"/>
    </location>
</feature>
<name>A0A7X2IZB3_9BACI</name>
<comment type="caution">
    <text evidence="9">The sequence shown here is derived from an EMBL/GenBank/DDBJ whole genome shotgun (WGS) entry which is preliminary data.</text>
</comment>
<feature type="transmembrane region" description="Helical" evidence="7">
    <location>
        <begin position="180"/>
        <end position="200"/>
    </location>
</feature>
<evidence type="ECO:0000313" key="10">
    <source>
        <dbReference type="Proteomes" id="UP000448867"/>
    </source>
</evidence>
<dbReference type="PANTHER" id="PTHR32322">
    <property type="entry name" value="INNER MEMBRANE TRANSPORTER"/>
    <property type="match status" value="1"/>
</dbReference>
<dbReference type="InterPro" id="IPR037185">
    <property type="entry name" value="EmrE-like"/>
</dbReference>
<evidence type="ECO:0000256" key="1">
    <source>
        <dbReference type="ARBA" id="ARBA00004651"/>
    </source>
</evidence>
<dbReference type="InterPro" id="IPR050638">
    <property type="entry name" value="AA-Vitamin_Transporters"/>
</dbReference>
<keyword evidence="3" id="KW-1003">Cell membrane</keyword>
<comment type="subcellular location">
    <subcellularLocation>
        <location evidence="1">Cell membrane</location>
        <topology evidence="1">Multi-pass membrane protein</topology>
    </subcellularLocation>
</comment>
<feature type="transmembrane region" description="Helical" evidence="7">
    <location>
        <begin position="153"/>
        <end position="173"/>
    </location>
</feature>
<feature type="domain" description="EamA" evidence="8">
    <location>
        <begin position="150"/>
        <end position="286"/>
    </location>
</feature>
<feature type="transmembrane region" description="Helical" evidence="7">
    <location>
        <begin position="34"/>
        <end position="56"/>
    </location>
</feature>
<dbReference type="EMBL" id="WKKI01000016">
    <property type="protein sequence ID" value="MRX72446.1"/>
    <property type="molecule type" value="Genomic_DNA"/>
</dbReference>
<evidence type="ECO:0000256" key="3">
    <source>
        <dbReference type="ARBA" id="ARBA00022475"/>
    </source>
</evidence>
<keyword evidence="10" id="KW-1185">Reference proteome</keyword>
<feature type="transmembrane region" description="Helical" evidence="7">
    <location>
        <begin position="246"/>
        <end position="266"/>
    </location>
</feature>
<comment type="similarity">
    <text evidence="2">Belongs to the EamA transporter family.</text>
</comment>
<dbReference type="SUPFAM" id="SSF103481">
    <property type="entry name" value="Multidrug resistance efflux transporter EmrE"/>
    <property type="match status" value="2"/>
</dbReference>
<feature type="transmembrane region" description="Helical" evidence="7">
    <location>
        <begin position="212"/>
        <end position="234"/>
    </location>
</feature>
<feature type="transmembrane region" description="Helical" evidence="7">
    <location>
        <begin position="121"/>
        <end position="141"/>
    </location>
</feature>
<feature type="transmembrane region" description="Helical" evidence="7">
    <location>
        <begin position="68"/>
        <end position="88"/>
    </location>
</feature>
<protein>
    <submittedName>
        <fullName evidence="9">EamA family transporter</fullName>
    </submittedName>
</protein>
<dbReference type="Pfam" id="PF00892">
    <property type="entry name" value="EamA"/>
    <property type="match status" value="2"/>
</dbReference>
<reference evidence="9 10" key="1">
    <citation type="submission" date="2019-11" db="EMBL/GenBank/DDBJ databases">
        <title>Bacillus lacus genome.</title>
        <authorList>
            <person name="Allen C.J."/>
            <person name="Newman J.D."/>
        </authorList>
    </citation>
    <scope>NUCLEOTIDE SEQUENCE [LARGE SCALE GENOMIC DNA]</scope>
    <source>
        <strain evidence="9 10">KCTC 33946</strain>
    </source>
</reference>
<gene>
    <name evidence="9" type="ORF">GJU40_09845</name>
</gene>
<dbReference type="RefSeq" id="WP_154307610.1">
    <property type="nucleotide sequence ID" value="NZ_WKKI01000016.1"/>
</dbReference>
<sequence>MKQFQIFFVLTGIMMIWGFNVSAIKIIVEDFMPITITALRIFIAGCAVLSVLALAGKFRLPVRKEWKFITIGALFNVVGHHYFLAAGLTHTSAVNAGLILGLGPLLTALLSMMFLRKKPTLIRFSGFILGAAGVSVTILGNGSGLSGMSLGDLQIFLSIFSQAISFIIISQAVKSLDPRLLTGYMLIFGSAVLFMISLATEPGGLASLAEGSALSWSVMLSSAILATALGHMTYNVAISRVGAAEASIFINLSTFFSLLGAAIFLGDQIVSAHLLGLAFIITGVVLGSGAFEEIIRRTKQQPVRS</sequence>
<feature type="domain" description="EamA" evidence="8">
    <location>
        <begin position="10"/>
        <end position="138"/>
    </location>
</feature>
<keyword evidence="5 7" id="KW-1133">Transmembrane helix</keyword>